<proteinExistence type="inferred from homology"/>
<comment type="caution">
    <text evidence="4">The sequence shown here is derived from an EMBL/GenBank/DDBJ whole genome shotgun (WGS) entry which is preliminary data.</text>
</comment>
<feature type="region of interest" description="Disordered" evidence="2">
    <location>
        <begin position="441"/>
        <end position="476"/>
    </location>
</feature>
<evidence type="ECO:0000256" key="1">
    <source>
        <dbReference type="RuleBase" id="RU000383"/>
    </source>
</evidence>
<evidence type="ECO:0000313" key="5">
    <source>
        <dbReference type="Proteomes" id="UP001497525"/>
    </source>
</evidence>
<organism evidence="4 5">
    <name type="scientific">Calicophoron daubneyi</name>
    <name type="common">Rumen fluke</name>
    <name type="synonym">Paramphistomum daubneyi</name>
    <dbReference type="NCBI Taxonomy" id="300641"/>
    <lineage>
        <taxon>Eukaryota</taxon>
        <taxon>Metazoa</taxon>
        <taxon>Spiralia</taxon>
        <taxon>Lophotrochozoa</taxon>
        <taxon>Platyhelminthes</taxon>
        <taxon>Trematoda</taxon>
        <taxon>Digenea</taxon>
        <taxon>Plagiorchiida</taxon>
        <taxon>Pronocephalata</taxon>
        <taxon>Paramphistomoidea</taxon>
        <taxon>Paramphistomidae</taxon>
        <taxon>Calicophoron</taxon>
    </lineage>
</organism>
<evidence type="ECO:0000313" key="4">
    <source>
        <dbReference type="EMBL" id="CAL5129602.1"/>
    </source>
</evidence>
<dbReference type="AlphaFoldDB" id="A0AAV2T0G7"/>
<accession>A0AAV2T0G7</accession>
<dbReference type="SMART" id="SM00385">
    <property type="entry name" value="CYCLIN"/>
    <property type="match status" value="1"/>
</dbReference>
<evidence type="ECO:0000256" key="2">
    <source>
        <dbReference type="SAM" id="MobiDB-lite"/>
    </source>
</evidence>
<feature type="domain" description="Cyclin-like" evidence="3">
    <location>
        <begin position="148"/>
        <end position="236"/>
    </location>
</feature>
<evidence type="ECO:0000259" key="3">
    <source>
        <dbReference type="SMART" id="SM00385"/>
    </source>
</evidence>
<keyword evidence="1" id="KW-0195">Cyclin</keyword>
<dbReference type="EMBL" id="CAXLJL010000002">
    <property type="protein sequence ID" value="CAL5129602.1"/>
    <property type="molecule type" value="Genomic_DNA"/>
</dbReference>
<dbReference type="Proteomes" id="UP001497525">
    <property type="component" value="Unassembled WGS sequence"/>
</dbReference>
<name>A0AAV2T0G7_CALDB</name>
<dbReference type="InterPro" id="IPR006671">
    <property type="entry name" value="Cyclin_N"/>
</dbReference>
<dbReference type="InterPro" id="IPR013763">
    <property type="entry name" value="Cyclin-like_dom"/>
</dbReference>
<comment type="similarity">
    <text evidence="1">Belongs to the cyclin family.</text>
</comment>
<sequence length="476" mass="52107">MMVTGSRSVMRILGTSGNDIPKALLSSPMTTVKCSKKSKRCKKRIESSETVKKGELVQNGFLSPASFPGKGDERFTPHNLDPTLFPASLPNFLLGDRSPLLYRSALRDQLYNLLAQESLVHVDTGHLLSVNAEFDDKVDSRLRRETLSRLWCLHSAYYNLSSLIFCKAVCLIDSFVAKVKVKPKYAMCVAAACYYIASKFERSSDVLLPTPESLVTLSRCGGTAADLTRMVEIILSKLSPATVAAVGACSSTALDFLRVFITFGSGRSDPFGTQDNQTTKQSLTDQNPAALAGDSSRLSTFLCRQLEVSLTSTEVARFRPSCLALAILSLYCLPVNSARDIPEFGRDEEFHFSVPDLFNLSQLCGIPWADVDACKLAVKNALTIPKDSSSVQDYPSSRILGSSPPLIWTLSRRTQRSISTSLPPTLSTIVEAEDEEVDHLQDRIGRHSADGLEPLSENQPDATPATPRLRAQSHSF</sequence>
<reference evidence="4" key="1">
    <citation type="submission" date="2024-06" db="EMBL/GenBank/DDBJ databases">
        <authorList>
            <person name="Liu X."/>
            <person name="Lenzi L."/>
            <person name="Haldenby T S."/>
            <person name="Uol C."/>
        </authorList>
    </citation>
    <scope>NUCLEOTIDE SEQUENCE</scope>
</reference>
<dbReference type="InterPro" id="IPR039361">
    <property type="entry name" value="Cyclin"/>
</dbReference>
<dbReference type="Pfam" id="PF00134">
    <property type="entry name" value="Cyclin_N"/>
    <property type="match status" value="1"/>
</dbReference>
<protein>
    <recommendedName>
        <fullName evidence="3">Cyclin-like domain-containing protein</fullName>
    </recommendedName>
</protein>
<dbReference type="Gene3D" id="1.10.472.10">
    <property type="entry name" value="Cyclin-like"/>
    <property type="match status" value="1"/>
</dbReference>
<dbReference type="SUPFAM" id="SSF47954">
    <property type="entry name" value="Cyclin-like"/>
    <property type="match status" value="1"/>
</dbReference>
<dbReference type="InterPro" id="IPR036915">
    <property type="entry name" value="Cyclin-like_sf"/>
</dbReference>
<feature type="compositionally biased region" description="Basic and acidic residues" evidence="2">
    <location>
        <begin position="441"/>
        <end position="450"/>
    </location>
</feature>
<dbReference type="PANTHER" id="PTHR10177">
    <property type="entry name" value="CYCLINS"/>
    <property type="match status" value="1"/>
</dbReference>
<gene>
    <name evidence="4" type="ORF">CDAUBV1_LOCUS637</name>
</gene>